<evidence type="ECO:0000313" key="2">
    <source>
        <dbReference type="Proteomes" id="UP001162972"/>
    </source>
</evidence>
<reference evidence="1 2" key="1">
    <citation type="journal article" date="2023" name="Int. J. Mol. Sci.">
        <title>De Novo Assembly and Annotation of 11 Diverse Shrub Willow (Salix) Genomes Reveals Novel Gene Organization in Sex-Linked Regions.</title>
        <authorList>
            <person name="Hyden B."/>
            <person name="Feng K."/>
            <person name="Yates T.B."/>
            <person name="Jawdy S."/>
            <person name="Cereghino C."/>
            <person name="Smart L.B."/>
            <person name="Muchero W."/>
        </authorList>
    </citation>
    <scope>NUCLEOTIDE SEQUENCE [LARGE SCALE GENOMIC DNA]</scope>
    <source>
        <tissue evidence="1">Shoot tip</tissue>
    </source>
</reference>
<accession>A0AAD6KWR4</accession>
<dbReference type="Proteomes" id="UP001162972">
    <property type="component" value="Chromosome 10"/>
</dbReference>
<feature type="non-terminal residue" evidence="1">
    <location>
        <position position="9"/>
    </location>
</feature>
<keyword evidence="2" id="KW-1185">Reference proteome</keyword>
<organism evidence="1 2">
    <name type="scientific">Salix udensis</name>
    <dbReference type="NCBI Taxonomy" id="889485"/>
    <lineage>
        <taxon>Eukaryota</taxon>
        <taxon>Viridiplantae</taxon>
        <taxon>Streptophyta</taxon>
        <taxon>Embryophyta</taxon>
        <taxon>Tracheophyta</taxon>
        <taxon>Spermatophyta</taxon>
        <taxon>Magnoliopsida</taxon>
        <taxon>eudicotyledons</taxon>
        <taxon>Gunneridae</taxon>
        <taxon>Pentapetalae</taxon>
        <taxon>rosids</taxon>
        <taxon>fabids</taxon>
        <taxon>Malpighiales</taxon>
        <taxon>Salicaceae</taxon>
        <taxon>Saliceae</taxon>
        <taxon>Salix</taxon>
    </lineage>
</organism>
<evidence type="ECO:0000313" key="1">
    <source>
        <dbReference type="EMBL" id="KAJ6430938.1"/>
    </source>
</evidence>
<gene>
    <name evidence="1" type="ORF">OIU84_018445</name>
</gene>
<proteinExistence type="predicted"/>
<sequence length="9" mass="1117">MQILFFSTM</sequence>
<name>A0AAD6KWR4_9ROSI</name>
<protein>
    <submittedName>
        <fullName evidence="1">Uncharacterized protein</fullName>
    </submittedName>
</protein>
<comment type="caution">
    <text evidence="1">The sequence shown here is derived from an EMBL/GenBank/DDBJ whole genome shotgun (WGS) entry which is preliminary data.</text>
</comment>
<dbReference type="EMBL" id="JAPFFJ010000003">
    <property type="protein sequence ID" value="KAJ6430938.1"/>
    <property type="molecule type" value="Genomic_DNA"/>
</dbReference>